<comment type="caution">
    <text evidence="1">The sequence shown here is derived from an EMBL/GenBank/DDBJ whole genome shotgun (WGS) entry which is preliminary data.</text>
</comment>
<feature type="non-terminal residue" evidence="1">
    <location>
        <position position="45"/>
    </location>
</feature>
<gene>
    <name evidence="1" type="ORF">ENL01_03210</name>
</gene>
<dbReference type="AlphaFoldDB" id="A0A7C5HHH7"/>
<reference evidence="1" key="1">
    <citation type="journal article" date="2020" name="mSystems">
        <title>Genome- and Community-Level Interaction Insights into Carbon Utilization and Element Cycling Functions of Hydrothermarchaeota in Hydrothermal Sediment.</title>
        <authorList>
            <person name="Zhou Z."/>
            <person name="Liu Y."/>
            <person name="Xu W."/>
            <person name="Pan J."/>
            <person name="Luo Z.H."/>
            <person name="Li M."/>
        </authorList>
    </citation>
    <scope>NUCLEOTIDE SEQUENCE [LARGE SCALE GENOMIC DNA]</scope>
    <source>
        <strain evidence="1">HyVt-628</strain>
    </source>
</reference>
<protein>
    <submittedName>
        <fullName evidence="1">Nucleoside triphosphate pyrophosphohydrolase</fullName>
    </submittedName>
</protein>
<organism evidence="1">
    <name type="scientific">Chlorobaculum parvum</name>
    <dbReference type="NCBI Taxonomy" id="274539"/>
    <lineage>
        <taxon>Bacteria</taxon>
        <taxon>Pseudomonadati</taxon>
        <taxon>Chlorobiota</taxon>
        <taxon>Chlorobiia</taxon>
        <taxon>Chlorobiales</taxon>
        <taxon>Chlorobiaceae</taxon>
        <taxon>Chlorobaculum</taxon>
    </lineage>
</organism>
<evidence type="ECO:0000313" key="1">
    <source>
        <dbReference type="EMBL" id="HHE07897.1"/>
    </source>
</evidence>
<proteinExistence type="predicted"/>
<sequence length="45" mass="5210">MKHEASRSIEVLKEPVLNHNAVTPAEHFERVVSLVRVLRSECPWD</sequence>
<accession>A0A7C5HHH7</accession>
<name>A0A7C5HHH7_9CHLB</name>
<dbReference type="Proteomes" id="UP000886059">
    <property type="component" value="Unassembled WGS sequence"/>
</dbReference>
<dbReference type="EMBL" id="DRSK01000186">
    <property type="protein sequence ID" value="HHE07897.1"/>
    <property type="molecule type" value="Genomic_DNA"/>
</dbReference>